<dbReference type="EC" id="3.4.21.53" evidence="1"/>
<comment type="catalytic activity">
    <reaction evidence="1">
        <text>Hydrolysis of proteins in presence of ATP.</text>
        <dbReference type="EC" id="3.4.21.53"/>
    </reaction>
</comment>
<keyword evidence="1" id="KW-0645">Protease</keyword>
<name>A0A6J4UKC3_9ACTN</name>
<dbReference type="SUPFAM" id="SSF50156">
    <property type="entry name" value="PDZ domain-like"/>
    <property type="match status" value="1"/>
</dbReference>
<feature type="domain" description="Lon proteolytic" evidence="2">
    <location>
        <begin position="239"/>
        <end position="338"/>
    </location>
</feature>
<dbReference type="Pfam" id="PF17820">
    <property type="entry name" value="PDZ_6"/>
    <property type="match status" value="1"/>
</dbReference>
<dbReference type="InterPro" id="IPR001478">
    <property type="entry name" value="PDZ"/>
</dbReference>
<dbReference type="InterPro" id="IPR008269">
    <property type="entry name" value="Lon_proteolytic"/>
</dbReference>
<dbReference type="Gene3D" id="3.30.230.10">
    <property type="match status" value="1"/>
</dbReference>
<evidence type="ECO:0000313" key="3">
    <source>
        <dbReference type="EMBL" id="CAA9551903.1"/>
    </source>
</evidence>
<dbReference type="GO" id="GO:0004176">
    <property type="term" value="F:ATP-dependent peptidase activity"/>
    <property type="evidence" value="ECO:0007669"/>
    <property type="project" value="UniProtKB-UniRule"/>
</dbReference>
<dbReference type="SMART" id="SM00228">
    <property type="entry name" value="PDZ"/>
    <property type="match status" value="1"/>
</dbReference>
<feature type="active site" evidence="1">
    <location>
        <position position="245"/>
    </location>
</feature>
<proteinExistence type="inferred from homology"/>
<dbReference type="GO" id="GO:0006508">
    <property type="term" value="P:proteolysis"/>
    <property type="evidence" value="ECO:0007669"/>
    <property type="project" value="UniProtKB-KW"/>
</dbReference>
<dbReference type="InterPro" id="IPR027065">
    <property type="entry name" value="Lon_Prtase"/>
</dbReference>
<dbReference type="PROSITE" id="PS51786">
    <property type="entry name" value="LON_PROTEOLYTIC"/>
    <property type="match status" value="1"/>
</dbReference>
<dbReference type="AlphaFoldDB" id="A0A6J4UKC3"/>
<keyword evidence="1" id="KW-0720">Serine protease</keyword>
<dbReference type="InterPro" id="IPR041489">
    <property type="entry name" value="PDZ_6"/>
</dbReference>
<dbReference type="PANTHER" id="PTHR10046">
    <property type="entry name" value="ATP DEPENDENT LON PROTEASE FAMILY MEMBER"/>
    <property type="match status" value="1"/>
</dbReference>
<dbReference type="SUPFAM" id="SSF54211">
    <property type="entry name" value="Ribosomal protein S5 domain 2-like"/>
    <property type="match status" value="1"/>
</dbReference>
<dbReference type="EMBL" id="CADCWC010000432">
    <property type="protein sequence ID" value="CAA9551903.1"/>
    <property type="molecule type" value="Genomic_DNA"/>
</dbReference>
<dbReference type="GO" id="GO:0005524">
    <property type="term" value="F:ATP binding"/>
    <property type="evidence" value="ECO:0007669"/>
    <property type="project" value="InterPro"/>
</dbReference>
<keyword evidence="1" id="KW-0378">Hydrolase</keyword>
<dbReference type="GO" id="GO:0030163">
    <property type="term" value="P:protein catabolic process"/>
    <property type="evidence" value="ECO:0007669"/>
    <property type="project" value="InterPro"/>
</dbReference>
<organism evidence="3">
    <name type="scientific">uncultured Thermoleophilia bacterium</name>
    <dbReference type="NCBI Taxonomy" id="1497501"/>
    <lineage>
        <taxon>Bacteria</taxon>
        <taxon>Bacillati</taxon>
        <taxon>Actinomycetota</taxon>
        <taxon>Thermoleophilia</taxon>
        <taxon>environmental samples</taxon>
    </lineage>
</organism>
<gene>
    <name evidence="3" type="ORF">AVDCRST_MAG79-2775</name>
</gene>
<comment type="similarity">
    <text evidence="1">Belongs to the peptidase S16 family.</text>
</comment>
<accession>A0A6J4UKC3</accession>
<reference evidence="3" key="1">
    <citation type="submission" date="2020-02" db="EMBL/GenBank/DDBJ databases">
        <authorList>
            <person name="Meier V. D."/>
        </authorList>
    </citation>
    <scope>NUCLEOTIDE SEQUENCE</scope>
    <source>
        <strain evidence="3">AVDCRST_MAG79</strain>
    </source>
</reference>
<feature type="active site" evidence="1">
    <location>
        <position position="290"/>
    </location>
</feature>
<protein>
    <recommendedName>
        <fullName evidence="1">endopeptidase La</fullName>
        <ecNumber evidence="1">3.4.21.53</ecNumber>
    </recommendedName>
</protein>
<dbReference type="Gene3D" id="2.30.42.10">
    <property type="match status" value="1"/>
</dbReference>
<dbReference type="InterPro" id="IPR036034">
    <property type="entry name" value="PDZ_sf"/>
</dbReference>
<sequence>MVVRRLLVLIVGVVVVVLGGSAAVAAWAGTRASDYFLYSPQAAVEIGPYVDVPGEPPDARRGDPALLLVAVQVRRASLLDRWLGDDEPGVDLVPEEKVIPPGHDDEDLGRQGRILMRSSQQNAAVVAERALGKKVEIRAIARIAAFGPDSPAERAGLREGDEIVEARGRTVRDLDDLRRALEGVRPGERVTLAYRRGADRGTAEVATAPNPDDPKRAVLGVIIAPAEAKLPIPVRYETEGVGGPSAGLGFALEIYSALAKRSVVRGHRVAVTGEILMDGTVAPIGGIKQKTFGATDADADVFLVPEENAAEARRWAEDGLRIVPVGTFAEALDALAELPAA</sequence>
<dbReference type="InterPro" id="IPR014721">
    <property type="entry name" value="Ribsml_uS5_D2-typ_fold_subgr"/>
</dbReference>
<dbReference type="Pfam" id="PF05362">
    <property type="entry name" value="Lon_C"/>
    <property type="match status" value="1"/>
</dbReference>
<dbReference type="GO" id="GO:0004252">
    <property type="term" value="F:serine-type endopeptidase activity"/>
    <property type="evidence" value="ECO:0007669"/>
    <property type="project" value="UniProtKB-UniRule"/>
</dbReference>
<dbReference type="InterPro" id="IPR020568">
    <property type="entry name" value="Ribosomal_Su5_D2-typ_SF"/>
</dbReference>
<evidence type="ECO:0000256" key="1">
    <source>
        <dbReference type="PROSITE-ProRule" id="PRU01122"/>
    </source>
</evidence>
<evidence type="ECO:0000259" key="2">
    <source>
        <dbReference type="PROSITE" id="PS51786"/>
    </source>
</evidence>